<keyword evidence="4" id="KW-1185">Reference proteome</keyword>
<keyword evidence="2" id="KW-0732">Signal</keyword>
<dbReference type="EMBL" id="JADGIZ020000059">
    <property type="protein sequence ID" value="KAL2912684.1"/>
    <property type="molecule type" value="Genomic_DNA"/>
</dbReference>
<comment type="caution">
    <text evidence="3">The sequence shown here is derived from an EMBL/GenBank/DDBJ whole genome shotgun (WGS) entry which is preliminary data.</text>
</comment>
<evidence type="ECO:0000313" key="4">
    <source>
        <dbReference type="Proteomes" id="UP001527925"/>
    </source>
</evidence>
<dbReference type="Proteomes" id="UP001527925">
    <property type="component" value="Unassembled WGS sequence"/>
</dbReference>
<feature type="signal peptide" evidence="2">
    <location>
        <begin position="1"/>
        <end position="18"/>
    </location>
</feature>
<evidence type="ECO:0000256" key="1">
    <source>
        <dbReference type="SAM" id="MobiDB-lite"/>
    </source>
</evidence>
<reference evidence="3 4" key="1">
    <citation type="submission" date="2023-09" db="EMBL/GenBank/DDBJ databases">
        <title>Pangenome analysis of Batrachochytrium dendrobatidis and related Chytrids.</title>
        <authorList>
            <person name="Yacoub M.N."/>
            <person name="Stajich J.E."/>
            <person name="James T.Y."/>
        </authorList>
    </citation>
    <scope>NUCLEOTIDE SEQUENCE [LARGE SCALE GENOMIC DNA]</scope>
    <source>
        <strain evidence="3 4">JEL0888</strain>
    </source>
</reference>
<name>A0ABR4MZK0_9FUNG</name>
<evidence type="ECO:0000313" key="3">
    <source>
        <dbReference type="EMBL" id="KAL2912684.1"/>
    </source>
</evidence>
<feature type="region of interest" description="Disordered" evidence="1">
    <location>
        <begin position="128"/>
        <end position="148"/>
    </location>
</feature>
<feature type="chain" id="PRO_5045241902" evidence="2">
    <location>
        <begin position="19"/>
        <end position="289"/>
    </location>
</feature>
<accession>A0ABR4MZK0</accession>
<organism evidence="3 4">
    <name type="scientific">Polyrhizophydium stewartii</name>
    <dbReference type="NCBI Taxonomy" id="2732419"/>
    <lineage>
        <taxon>Eukaryota</taxon>
        <taxon>Fungi</taxon>
        <taxon>Fungi incertae sedis</taxon>
        <taxon>Chytridiomycota</taxon>
        <taxon>Chytridiomycota incertae sedis</taxon>
        <taxon>Chytridiomycetes</taxon>
        <taxon>Rhizophydiales</taxon>
        <taxon>Rhizophydiales incertae sedis</taxon>
        <taxon>Polyrhizophydium</taxon>
    </lineage>
</organism>
<sequence length="289" mass="29621">MHLGIFALALAAASSAAATHLSQPGVDLAQPDANLAGSDSLGGDLSQGVLTSESTCTISDYAKAISRLQSVISKQLGTIEQLLGSQSPIGVDQWRQLQSLSQGISADASLVGGPDCILLAGTGGRQLGAGSGSQQARNNADARQKPGGMDSAYFDPAWPAFQSTVRMLAPLIAEQRFAISQCMSSTQDRDAVKAYLRRLRDITRRAQSACLALACHANSAFGQQQLGWSSQQQQQLASCPTNMISSPAGAGAGAFAGAFGSDLFGSLFGQGQLQNAGAGPMQGMQAGSA</sequence>
<evidence type="ECO:0000256" key="2">
    <source>
        <dbReference type="SAM" id="SignalP"/>
    </source>
</evidence>
<gene>
    <name evidence="3" type="ORF">HK105_207792</name>
</gene>
<protein>
    <submittedName>
        <fullName evidence="3">Uncharacterized protein</fullName>
    </submittedName>
</protein>
<proteinExistence type="predicted"/>